<evidence type="ECO:0000313" key="2">
    <source>
        <dbReference type="EMBL" id="ORY50564.1"/>
    </source>
</evidence>
<feature type="transmembrane region" description="Helical" evidence="1">
    <location>
        <begin position="54"/>
        <end position="76"/>
    </location>
</feature>
<keyword evidence="1" id="KW-0472">Membrane</keyword>
<evidence type="ECO:0000256" key="1">
    <source>
        <dbReference type="SAM" id="Phobius"/>
    </source>
</evidence>
<name>A0A1Y2CUQ0_9FUNG</name>
<accession>A0A1Y2CUQ0</accession>
<feature type="transmembrane region" description="Helical" evidence="1">
    <location>
        <begin position="82"/>
        <end position="103"/>
    </location>
</feature>
<feature type="transmembrane region" description="Helical" evidence="1">
    <location>
        <begin position="252"/>
        <end position="270"/>
    </location>
</feature>
<keyword evidence="3" id="KW-1185">Reference proteome</keyword>
<dbReference type="AlphaFoldDB" id="A0A1Y2CUQ0"/>
<proteinExistence type="predicted"/>
<evidence type="ECO:0000313" key="3">
    <source>
        <dbReference type="Proteomes" id="UP000193642"/>
    </source>
</evidence>
<feature type="transmembrane region" description="Helical" evidence="1">
    <location>
        <begin position="20"/>
        <end position="42"/>
    </location>
</feature>
<sequence>MDIRLHETGEEYQIEAVTSIAVVAAFSVTELGILGCFLFVTAPTIHDVFSLKNCMLLMLLVSQCAYLITHSLYISIPMWSAASVGLNIVNAISFALWLIFYLCSSWTRSYEVFQTTSSVIVLKIVRILLIFTCLITFGPLIAVVIPIDPDSQEVAATTANVLAGAGVFILDTFFAVNYLKYIFQKTVDTVKLRNDYKILAIDLFVIITQYGLMCSLAMAISLGIYIAFLVVASNDSQENLTLYTRLLQAVDWSVFFISFPLVIMKIKLVMLRKKKNEKEAPS</sequence>
<dbReference type="EMBL" id="MCGO01000007">
    <property type="protein sequence ID" value="ORY50564.1"/>
    <property type="molecule type" value="Genomic_DNA"/>
</dbReference>
<keyword evidence="1" id="KW-0812">Transmembrane</keyword>
<feature type="transmembrane region" description="Helical" evidence="1">
    <location>
        <begin position="199"/>
        <end position="232"/>
    </location>
</feature>
<dbReference type="Proteomes" id="UP000193642">
    <property type="component" value="Unassembled WGS sequence"/>
</dbReference>
<feature type="transmembrane region" description="Helical" evidence="1">
    <location>
        <begin position="124"/>
        <end position="147"/>
    </location>
</feature>
<keyword evidence="1" id="KW-1133">Transmembrane helix</keyword>
<feature type="transmembrane region" description="Helical" evidence="1">
    <location>
        <begin position="159"/>
        <end position="179"/>
    </location>
</feature>
<evidence type="ECO:0008006" key="4">
    <source>
        <dbReference type="Google" id="ProtNLM"/>
    </source>
</evidence>
<reference evidence="2 3" key="1">
    <citation type="submission" date="2016-07" db="EMBL/GenBank/DDBJ databases">
        <title>Pervasive Adenine N6-methylation of Active Genes in Fungi.</title>
        <authorList>
            <consortium name="DOE Joint Genome Institute"/>
            <person name="Mondo S.J."/>
            <person name="Dannebaum R.O."/>
            <person name="Kuo R.C."/>
            <person name="Labutti K."/>
            <person name="Haridas S."/>
            <person name="Kuo A."/>
            <person name="Salamov A."/>
            <person name="Ahrendt S.R."/>
            <person name="Lipzen A."/>
            <person name="Sullivan W."/>
            <person name="Andreopoulos W.B."/>
            <person name="Clum A."/>
            <person name="Lindquist E."/>
            <person name="Daum C."/>
            <person name="Ramamoorthy G.K."/>
            <person name="Gryganskyi A."/>
            <person name="Culley D."/>
            <person name="Magnuson J.K."/>
            <person name="James T.Y."/>
            <person name="O'Malley M.A."/>
            <person name="Stajich J.E."/>
            <person name="Spatafora J.W."/>
            <person name="Visel A."/>
            <person name="Grigoriev I.V."/>
        </authorList>
    </citation>
    <scope>NUCLEOTIDE SEQUENCE [LARGE SCALE GENOMIC DNA]</scope>
    <source>
        <strain evidence="2 3">JEL800</strain>
    </source>
</reference>
<gene>
    <name evidence="2" type="ORF">BCR33DRAFT_847011</name>
</gene>
<protein>
    <recommendedName>
        <fullName evidence="4">G-protein coupled receptors family 1 profile domain-containing protein</fullName>
    </recommendedName>
</protein>
<comment type="caution">
    <text evidence="2">The sequence shown here is derived from an EMBL/GenBank/DDBJ whole genome shotgun (WGS) entry which is preliminary data.</text>
</comment>
<organism evidence="2 3">
    <name type="scientific">Rhizoclosmatium globosum</name>
    <dbReference type="NCBI Taxonomy" id="329046"/>
    <lineage>
        <taxon>Eukaryota</taxon>
        <taxon>Fungi</taxon>
        <taxon>Fungi incertae sedis</taxon>
        <taxon>Chytridiomycota</taxon>
        <taxon>Chytridiomycota incertae sedis</taxon>
        <taxon>Chytridiomycetes</taxon>
        <taxon>Chytridiales</taxon>
        <taxon>Chytriomycetaceae</taxon>
        <taxon>Rhizoclosmatium</taxon>
    </lineage>
</organism>
<dbReference type="OrthoDB" id="10453566at2759"/>